<accession>A0A1G7AG86</accession>
<organism evidence="1 2">
    <name type="scientific">Auraticoccus monumenti</name>
    <dbReference type="NCBI Taxonomy" id="675864"/>
    <lineage>
        <taxon>Bacteria</taxon>
        <taxon>Bacillati</taxon>
        <taxon>Actinomycetota</taxon>
        <taxon>Actinomycetes</taxon>
        <taxon>Propionibacteriales</taxon>
        <taxon>Propionibacteriaceae</taxon>
        <taxon>Auraticoccus</taxon>
    </lineage>
</organism>
<dbReference type="GO" id="GO:0019674">
    <property type="term" value="P:NAD+ metabolic process"/>
    <property type="evidence" value="ECO:0007669"/>
    <property type="project" value="InterPro"/>
</dbReference>
<dbReference type="AlphaFoldDB" id="A0A1G7AG86"/>
<keyword evidence="1" id="KW-0808">Transferase</keyword>
<keyword evidence="2" id="KW-1185">Reference proteome</keyword>
<dbReference type="GO" id="GO:0003951">
    <property type="term" value="F:NAD+ kinase activity"/>
    <property type="evidence" value="ECO:0007669"/>
    <property type="project" value="InterPro"/>
</dbReference>
<dbReference type="InterPro" id="IPR016064">
    <property type="entry name" value="NAD/diacylglycerol_kinase_sf"/>
</dbReference>
<keyword evidence="1" id="KW-0418">Kinase</keyword>
<evidence type="ECO:0000313" key="1">
    <source>
        <dbReference type="EMBL" id="SDE13782.1"/>
    </source>
</evidence>
<evidence type="ECO:0000313" key="2">
    <source>
        <dbReference type="Proteomes" id="UP000198546"/>
    </source>
</evidence>
<proteinExistence type="predicted"/>
<dbReference type="RefSeq" id="WP_090594150.1">
    <property type="nucleotide sequence ID" value="NZ_LT629688.1"/>
</dbReference>
<dbReference type="Proteomes" id="UP000198546">
    <property type="component" value="Chromosome i"/>
</dbReference>
<dbReference type="Gene3D" id="2.60.200.30">
    <property type="entry name" value="Probable inorganic polyphosphate/atp-NAD kinase, domain 2"/>
    <property type="match status" value="1"/>
</dbReference>
<dbReference type="PANTHER" id="PTHR13158:SF5">
    <property type="entry name" value="NAD KINASE 2, MITOCHONDRIAL"/>
    <property type="match status" value="1"/>
</dbReference>
<dbReference type="STRING" id="675864.SAMN04489747_2606"/>
<protein>
    <submittedName>
        <fullName evidence="1">NAD kinase</fullName>
    </submittedName>
</protein>
<dbReference type="EMBL" id="LT629688">
    <property type="protein sequence ID" value="SDE13782.1"/>
    <property type="molecule type" value="Genomic_DNA"/>
</dbReference>
<gene>
    <name evidence="1" type="ORF">SAMN04489747_2606</name>
</gene>
<sequence>MSLPPRVVVVHRRTELEELLARHATRGQAEFFLRTRGRTLTEVEERHQQQQAALQAVTAAVPPDWRQGRVERGDLARFLFAPDDVAVVVGQDGLVANVAKYLRDQPVLGIDPWPGRNPGVLVRHRPAATAELLHARDQVTELSMVVARTDGGQELHALNEVFLGHPSHQTARYRITAPGHDGEQQASSGVVVATGTGATGWCRSLWLERHSPLALPDPSSTALAWFVREAWPSPVTGTTATEGLLGRGELVLRVESERLVCFGDGIEDDHLELTWGQQVSVAVSPRRLRLVG</sequence>
<name>A0A1G7AG86_9ACTN</name>
<dbReference type="PANTHER" id="PTHR13158">
    <property type="match status" value="1"/>
</dbReference>
<dbReference type="OrthoDB" id="1889537at2"/>
<dbReference type="InterPro" id="IPR017437">
    <property type="entry name" value="ATP-NAD_kinase_PpnK-typ_C"/>
</dbReference>
<dbReference type="SUPFAM" id="SSF111331">
    <property type="entry name" value="NAD kinase/diacylglycerol kinase-like"/>
    <property type="match status" value="1"/>
</dbReference>
<reference evidence="1 2" key="1">
    <citation type="submission" date="2016-10" db="EMBL/GenBank/DDBJ databases">
        <authorList>
            <person name="de Groot N.N."/>
        </authorList>
    </citation>
    <scope>NUCLEOTIDE SEQUENCE [LARGE SCALE GENOMIC DNA]</scope>
    <source>
        <strain evidence="1 2">MON 2.2</strain>
    </source>
</reference>